<proteinExistence type="predicted"/>
<sequence>MTRRPTYRLQKLYTRQRLRLVSPSDGRGWLYAYLDGGIEWKIGMSKDFVRRRRDWEKRCPCRNRKWFPPVPVANRRRAANQVTECTLRSLPSLAIGGSYGEKSLKQHCKGRQPFEEHYHTSHFSNINECSIWQHIGASVGI</sequence>
<dbReference type="EMBL" id="JANVFT010000096">
    <property type="protein sequence ID" value="KAJ4469354.1"/>
    <property type="molecule type" value="Genomic_DNA"/>
</dbReference>
<dbReference type="Proteomes" id="UP001150217">
    <property type="component" value="Unassembled WGS sequence"/>
</dbReference>
<comment type="caution">
    <text evidence="1">The sequence shown here is derived from an EMBL/GenBank/DDBJ whole genome shotgun (WGS) entry which is preliminary data.</text>
</comment>
<protein>
    <recommendedName>
        <fullName evidence="3">GIY-YIG domain-containing protein</fullName>
    </recommendedName>
</protein>
<accession>A0ABQ8V1J6</accession>
<evidence type="ECO:0000313" key="2">
    <source>
        <dbReference type="Proteomes" id="UP001150217"/>
    </source>
</evidence>
<evidence type="ECO:0000313" key="1">
    <source>
        <dbReference type="EMBL" id="KAJ4469354.1"/>
    </source>
</evidence>
<reference evidence="1" key="1">
    <citation type="submission" date="2022-08" db="EMBL/GenBank/DDBJ databases">
        <title>A Global Phylogenomic Analysis of the Shiitake Genus Lentinula.</title>
        <authorList>
            <consortium name="DOE Joint Genome Institute"/>
            <person name="Sierra-Patev S."/>
            <person name="Min B."/>
            <person name="Naranjo-Ortiz M."/>
            <person name="Looney B."/>
            <person name="Konkel Z."/>
            <person name="Slot J.C."/>
            <person name="Sakamoto Y."/>
            <person name="Steenwyk J.L."/>
            <person name="Rokas A."/>
            <person name="Carro J."/>
            <person name="Camarero S."/>
            <person name="Ferreira P."/>
            <person name="Molpeceres G."/>
            <person name="Ruiz-Duenas F.J."/>
            <person name="Serrano A."/>
            <person name="Henrissat B."/>
            <person name="Drula E."/>
            <person name="Hughes K.W."/>
            <person name="Mata J.L."/>
            <person name="Ishikawa N.K."/>
            <person name="Vargas-Isla R."/>
            <person name="Ushijima S."/>
            <person name="Smith C.A."/>
            <person name="Ahrendt S."/>
            <person name="Andreopoulos W."/>
            <person name="He G."/>
            <person name="Labutti K."/>
            <person name="Lipzen A."/>
            <person name="Ng V."/>
            <person name="Riley R."/>
            <person name="Sandor L."/>
            <person name="Barry K."/>
            <person name="Martinez A.T."/>
            <person name="Xiao Y."/>
            <person name="Gibbons J.G."/>
            <person name="Terashima K."/>
            <person name="Grigoriev I.V."/>
            <person name="Hibbett D.S."/>
        </authorList>
    </citation>
    <scope>NUCLEOTIDE SEQUENCE</scope>
    <source>
        <strain evidence="1">RHP3577 ss4</strain>
    </source>
</reference>
<gene>
    <name evidence="1" type="ORF">C8R41DRAFT_870995</name>
</gene>
<name>A0ABQ8V1J6_9AGAR</name>
<keyword evidence="2" id="KW-1185">Reference proteome</keyword>
<organism evidence="1 2">
    <name type="scientific">Lentinula lateritia</name>
    <dbReference type="NCBI Taxonomy" id="40482"/>
    <lineage>
        <taxon>Eukaryota</taxon>
        <taxon>Fungi</taxon>
        <taxon>Dikarya</taxon>
        <taxon>Basidiomycota</taxon>
        <taxon>Agaricomycotina</taxon>
        <taxon>Agaricomycetes</taxon>
        <taxon>Agaricomycetidae</taxon>
        <taxon>Agaricales</taxon>
        <taxon>Marasmiineae</taxon>
        <taxon>Omphalotaceae</taxon>
        <taxon>Lentinula</taxon>
    </lineage>
</organism>
<evidence type="ECO:0008006" key="3">
    <source>
        <dbReference type="Google" id="ProtNLM"/>
    </source>
</evidence>